<dbReference type="OrthoDB" id="10597687at2759"/>
<feature type="compositionally biased region" description="Low complexity" evidence="1">
    <location>
        <begin position="14"/>
        <end position="33"/>
    </location>
</feature>
<feature type="compositionally biased region" description="Polar residues" evidence="1">
    <location>
        <begin position="76"/>
        <end position="85"/>
    </location>
</feature>
<dbReference type="Proteomes" id="UP000308730">
    <property type="component" value="Unassembled WGS sequence"/>
</dbReference>
<protein>
    <submittedName>
        <fullName evidence="2">Uncharacterized protein</fullName>
    </submittedName>
</protein>
<accession>A0A4S4MVN2</accession>
<keyword evidence="3" id="KW-1185">Reference proteome</keyword>
<proteinExistence type="predicted"/>
<dbReference type="EMBL" id="SGPM01000124">
    <property type="protein sequence ID" value="THH29438.1"/>
    <property type="molecule type" value="Genomic_DNA"/>
</dbReference>
<reference evidence="2 3" key="1">
    <citation type="submission" date="2019-02" db="EMBL/GenBank/DDBJ databases">
        <title>Genome sequencing of the rare red list fungi Antrodiella citrinella (Flaviporus citrinellus).</title>
        <authorList>
            <person name="Buettner E."/>
            <person name="Kellner H."/>
        </authorList>
    </citation>
    <scope>NUCLEOTIDE SEQUENCE [LARGE SCALE GENOMIC DNA]</scope>
    <source>
        <strain evidence="2 3">DSM 108506</strain>
    </source>
</reference>
<name>A0A4S4MVN2_9APHY</name>
<feature type="region of interest" description="Disordered" evidence="1">
    <location>
        <begin position="1"/>
        <end position="89"/>
    </location>
</feature>
<evidence type="ECO:0000313" key="2">
    <source>
        <dbReference type="EMBL" id="THH29438.1"/>
    </source>
</evidence>
<gene>
    <name evidence="2" type="ORF">EUX98_g4760</name>
</gene>
<comment type="caution">
    <text evidence="2">The sequence shown here is derived from an EMBL/GenBank/DDBJ whole genome shotgun (WGS) entry which is preliminary data.</text>
</comment>
<sequence length="194" mass="20768">MSLSFICHPQPAASLQPSSYSSTVSSPSSSIPSHGLKRAREEDEWSDVDVIDLTTPEYEEEESHIKRRKTQAGPEASSSVNSSPQPEGRYVGLDIGLPTNVTSSITRRAGALQANSSMSSPYRSPRHPVWKTESALRGVASPVLSYTPHAPDLVLPPISSLLGVDLPRFQPSGAGLGMGITMDFGPRIITPAEM</sequence>
<evidence type="ECO:0000256" key="1">
    <source>
        <dbReference type="SAM" id="MobiDB-lite"/>
    </source>
</evidence>
<organism evidence="2 3">
    <name type="scientific">Antrodiella citrinella</name>
    <dbReference type="NCBI Taxonomy" id="2447956"/>
    <lineage>
        <taxon>Eukaryota</taxon>
        <taxon>Fungi</taxon>
        <taxon>Dikarya</taxon>
        <taxon>Basidiomycota</taxon>
        <taxon>Agaricomycotina</taxon>
        <taxon>Agaricomycetes</taxon>
        <taxon>Polyporales</taxon>
        <taxon>Steccherinaceae</taxon>
        <taxon>Antrodiella</taxon>
    </lineage>
</organism>
<dbReference type="AlphaFoldDB" id="A0A4S4MVN2"/>
<evidence type="ECO:0000313" key="3">
    <source>
        <dbReference type="Proteomes" id="UP000308730"/>
    </source>
</evidence>